<protein>
    <recommendedName>
        <fullName evidence="2">site-specific DNA-methyltransferase (adenine-specific)</fullName>
        <ecNumber evidence="2">2.1.1.72</ecNumber>
    </recommendedName>
</protein>
<dbReference type="SUPFAM" id="SSF53335">
    <property type="entry name" value="S-adenosyl-L-methionine-dependent methyltransferases"/>
    <property type="match status" value="1"/>
</dbReference>
<evidence type="ECO:0000259" key="8">
    <source>
        <dbReference type="Pfam" id="PF02384"/>
    </source>
</evidence>
<evidence type="ECO:0000256" key="4">
    <source>
        <dbReference type="ARBA" id="ARBA00022679"/>
    </source>
</evidence>
<evidence type="ECO:0000256" key="2">
    <source>
        <dbReference type="ARBA" id="ARBA00011900"/>
    </source>
</evidence>
<comment type="similarity">
    <text evidence="1">Belongs to the N(4)/N(6)-methyltransferase family.</text>
</comment>
<dbReference type="Gene3D" id="3.90.220.20">
    <property type="entry name" value="DNA methylase specificity domains"/>
    <property type="match status" value="1"/>
</dbReference>
<dbReference type="GO" id="GO:0008168">
    <property type="term" value="F:methyltransferase activity"/>
    <property type="evidence" value="ECO:0007669"/>
    <property type="project" value="UniProtKB-KW"/>
</dbReference>
<dbReference type="PANTHER" id="PTHR33841">
    <property type="entry name" value="DNA METHYLTRANSFERASE YEEA-RELATED"/>
    <property type="match status" value="1"/>
</dbReference>
<evidence type="ECO:0000256" key="5">
    <source>
        <dbReference type="ARBA" id="ARBA00022747"/>
    </source>
</evidence>
<keyword evidence="4" id="KW-0808">Transferase</keyword>
<dbReference type="InterPro" id="IPR003356">
    <property type="entry name" value="DNA_methylase_A-5"/>
</dbReference>
<name>A0ABT5J2B5_9NEIS</name>
<dbReference type="PRINTS" id="PR00507">
    <property type="entry name" value="N12N6MTFRASE"/>
</dbReference>
<keyword evidence="5" id="KW-0680">Restriction system</keyword>
<gene>
    <name evidence="9" type="ORF">PQU95_17300</name>
</gene>
<dbReference type="SUPFAM" id="SSF116734">
    <property type="entry name" value="DNA methylase specificity domain"/>
    <property type="match status" value="1"/>
</dbReference>
<keyword evidence="6" id="KW-0238">DNA-binding</keyword>
<evidence type="ECO:0000256" key="3">
    <source>
        <dbReference type="ARBA" id="ARBA00022603"/>
    </source>
</evidence>
<feature type="domain" description="DNA methylase adenine-specific" evidence="8">
    <location>
        <begin position="4"/>
        <end position="113"/>
    </location>
</feature>
<dbReference type="GO" id="GO:0032259">
    <property type="term" value="P:methylation"/>
    <property type="evidence" value="ECO:0007669"/>
    <property type="project" value="UniProtKB-KW"/>
</dbReference>
<comment type="catalytic activity">
    <reaction evidence="7">
        <text>a 2'-deoxyadenosine in DNA + S-adenosyl-L-methionine = an N(6)-methyl-2'-deoxyadenosine in DNA + S-adenosyl-L-homocysteine + H(+)</text>
        <dbReference type="Rhea" id="RHEA:15197"/>
        <dbReference type="Rhea" id="RHEA-COMP:12418"/>
        <dbReference type="Rhea" id="RHEA-COMP:12419"/>
        <dbReference type="ChEBI" id="CHEBI:15378"/>
        <dbReference type="ChEBI" id="CHEBI:57856"/>
        <dbReference type="ChEBI" id="CHEBI:59789"/>
        <dbReference type="ChEBI" id="CHEBI:90615"/>
        <dbReference type="ChEBI" id="CHEBI:90616"/>
        <dbReference type="EC" id="2.1.1.72"/>
    </reaction>
</comment>
<dbReference type="EC" id="2.1.1.72" evidence="2"/>
<organism evidence="9 10">
    <name type="scientific">Vogesella aquatica</name>
    <dbReference type="NCBI Taxonomy" id="2984206"/>
    <lineage>
        <taxon>Bacteria</taxon>
        <taxon>Pseudomonadati</taxon>
        <taxon>Pseudomonadota</taxon>
        <taxon>Betaproteobacteria</taxon>
        <taxon>Neisseriales</taxon>
        <taxon>Chromobacteriaceae</taxon>
        <taxon>Vogesella</taxon>
    </lineage>
</organism>
<dbReference type="Proteomes" id="UP001219956">
    <property type="component" value="Unassembled WGS sequence"/>
</dbReference>
<dbReference type="RefSeq" id="WP_272753205.1">
    <property type="nucleotide sequence ID" value="NZ_JAQQLF010000029.1"/>
</dbReference>
<dbReference type="InterPro" id="IPR044946">
    <property type="entry name" value="Restrct_endonuc_typeI_TRD_sf"/>
</dbReference>
<evidence type="ECO:0000256" key="1">
    <source>
        <dbReference type="ARBA" id="ARBA00006594"/>
    </source>
</evidence>
<dbReference type="EMBL" id="JAQQLF010000029">
    <property type="protein sequence ID" value="MDC7718961.1"/>
    <property type="molecule type" value="Genomic_DNA"/>
</dbReference>
<evidence type="ECO:0000256" key="7">
    <source>
        <dbReference type="ARBA" id="ARBA00047942"/>
    </source>
</evidence>
<evidence type="ECO:0000256" key="6">
    <source>
        <dbReference type="ARBA" id="ARBA00023125"/>
    </source>
</evidence>
<keyword evidence="10" id="KW-1185">Reference proteome</keyword>
<comment type="caution">
    <text evidence="9">The sequence shown here is derived from an EMBL/GenBank/DDBJ whole genome shotgun (WGS) entry which is preliminary data.</text>
</comment>
<dbReference type="PANTHER" id="PTHR33841:SF1">
    <property type="entry name" value="DNA METHYLTRANSFERASE A"/>
    <property type="match status" value="1"/>
</dbReference>
<dbReference type="InterPro" id="IPR050953">
    <property type="entry name" value="N4_N6_ade-DNA_methylase"/>
</dbReference>
<dbReference type="Gene3D" id="3.40.50.150">
    <property type="entry name" value="Vaccinia Virus protein VP39"/>
    <property type="match status" value="1"/>
</dbReference>
<dbReference type="Pfam" id="PF02384">
    <property type="entry name" value="N6_Mtase"/>
    <property type="match status" value="1"/>
</dbReference>
<proteinExistence type="inferred from homology"/>
<keyword evidence="3 9" id="KW-0489">Methyltransferase</keyword>
<evidence type="ECO:0000313" key="9">
    <source>
        <dbReference type="EMBL" id="MDC7718961.1"/>
    </source>
</evidence>
<accession>A0ABT5J2B5</accession>
<dbReference type="InterPro" id="IPR029063">
    <property type="entry name" value="SAM-dependent_MTases_sf"/>
</dbReference>
<sequence length="303" mass="33418">MSLAVCNPPFLVPRWRKDYGHILEDAGFSGSLPAITSTDAAVLFLAQNLRFLSTGGNLGIIVPDSLACAEKYVGFRKSLLQNYDLVHAIRLPRGSFLGTDALAHIFVVSKRQPSRPLIRLSCLATEGGPLRTIEVERDLAVQRLDYSFHAAEANSTVTRLRLKDVVINMQRGSFNSAEVRASPSFILHTTDIGADMRGNWISFDNSSFNQDALVGNVLIAEPGDLVIGRVGRNAAEKIIGIAKGHVALSDCLFRLRVKPEYREHVLRVIASDHSKRWIEMRSHGVAASHITKHDLLNLPLDYS</sequence>
<reference evidence="9 10" key="1">
    <citation type="submission" date="2023-01" db="EMBL/GenBank/DDBJ databases">
        <title>Novel species of the genus Vogesella isolated from rivers.</title>
        <authorList>
            <person name="Lu H."/>
        </authorList>
    </citation>
    <scope>NUCLEOTIDE SEQUENCE [LARGE SCALE GENOMIC DNA]</scope>
    <source>
        <strain evidence="9 10">DC21W</strain>
    </source>
</reference>
<evidence type="ECO:0000313" key="10">
    <source>
        <dbReference type="Proteomes" id="UP001219956"/>
    </source>
</evidence>